<dbReference type="STRING" id="1121302.SAMN02745163_01112"/>
<dbReference type="AlphaFoldDB" id="A0A1M6FDW7"/>
<dbReference type="InterPro" id="IPR028087">
    <property type="entry name" value="Tad_N"/>
</dbReference>
<dbReference type="Pfam" id="PF13400">
    <property type="entry name" value="Tad"/>
    <property type="match status" value="1"/>
</dbReference>
<evidence type="ECO:0000256" key="1">
    <source>
        <dbReference type="SAM" id="Phobius"/>
    </source>
</evidence>
<feature type="domain" description="Putative Flp pilus-assembly TadG-like N-terminal" evidence="2">
    <location>
        <begin position="8"/>
        <end position="53"/>
    </location>
</feature>
<keyword evidence="4" id="KW-1185">Reference proteome</keyword>
<keyword evidence="1" id="KW-1133">Transmembrane helix</keyword>
<sequence length="297" mass="31944">MRKLDNKGNISIILCLLVTALFGFTAYVIDIGMLYVEKIKLSNAIDSAALAAALELPNDYIKSKSIAIEYLSKNNVDPNKAKVIISSDYKSIQISAVKNVNHIFASMIGIGNSEVNAKTKAIVAPIKSIKGGIRPLAVENYNFSYGDLVTLKEGAGDGYHGNYGVVALGGSGANVFRGNALYGYSGTISVGDYIDTEPGNIAGVCNDIKNFINSENSTFNNFPRSSIRLWTIPLVDSLVLDGKKSVLVVGFAEFYVENVNNRAGNIEINGRFIKYVLNSEVDENLSDTGAYGAKLSK</sequence>
<keyword evidence="1" id="KW-0472">Membrane</keyword>
<reference evidence="3 4" key="1">
    <citation type="submission" date="2016-11" db="EMBL/GenBank/DDBJ databases">
        <authorList>
            <person name="Jaros S."/>
            <person name="Januszkiewicz K."/>
            <person name="Wedrychowicz H."/>
        </authorList>
    </citation>
    <scope>NUCLEOTIDE SEQUENCE [LARGE SCALE GENOMIC DNA]</scope>
    <source>
        <strain evidence="3 4">DSM 21758</strain>
    </source>
</reference>
<gene>
    <name evidence="3" type="ORF">SAMN02745163_01112</name>
</gene>
<feature type="transmembrane region" description="Helical" evidence="1">
    <location>
        <begin position="12"/>
        <end position="36"/>
    </location>
</feature>
<dbReference type="Proteomes" id="UP000184310">
    <property type="component" value="Unassembled WGS sequence"/>
</dbReference>
<proteinExistence type="predicted"/>
<organism evidence="3 4">
    <name type="scientific">Clostridium cavendishii DSM 21758</name>
    <dbReference type="NCBI Taxonomy" id="1121302"/>
    <lineage>
        <taxon>Bacteria</taxon>
        <taxon>Bacillati</taxon>
        <taxon>Bacillota</taxon>
        <taxon>Clostridia</taxon>
        <taxon>Eubacteriales</taxon>
        <taxon>Clostridiaceae</taxon>
        <taxon>Clostridium</taxon>
    </lineage>
</organism>
<evidence type="ECO:0000313" key="4">
    <source>
        <dbReference type="Proteomes" id="UP000184310"/>
    </source>
</evidence>
<dbReference type="RefSeq" id="WP_072985671.1">
    <property type="nucleotide sequence ID" value="NZ_FQZB01000005.1"/>
</dbReference>
<protein>
    <submittedName>
        <fullName evidence="3">Putative Flp pilus-assembly TadE/G-like</fullName>
    </submittedName>
</protein>
<evidence type="ECO:0000313" key="3">
    <source>
        <dbReference type="EMBL" id="SHI95930.1"/>
    </source>
</evidence>
<evidence type="ECO:0000259" key="2">
    <source>
        <dbReference type="Pfam" id="PF13400"/>
    </source>
</evidence>
<keyword evidence="1" id="KW-0812">Transmembrane</keyword>
<dbReference type="OrthoDB" id="5447051at2"/>
<name>A0A1M6FDW7_9CLOT</name>
<accession>A0A1M6FDW7</accession>
<dbReference type="EMBL" id="FQZB01000005">
    <property type="protein sequence ID" value="SHI95930.1"/>
    <property type="molecule type" value="Genomic_DNA"/>
</dbReference>